<sequence length="287" mass="27539">MSFASQFLGGGVSPYRGWKMAIFTTNSITFPKAGYVRLAMQGSGGSGATVASASNGVAATGGNSGPWGVKSFRVAANDALVVNIGAGGAQPTGGVATAGNQGGVSTAVLNGSTILTAQGGEGGLFRTSAGTIDAPVPSATVTGGDFWVPGIRAGSATCSGSVQALSAGAASDVLRCGLGRSASVNAAGVFSGGCVGSDGGFSSIPYLAFEDFGIVPSSPGSRSPGQGGVQSSSWQAGPFAGGANCPQSSQVAMAHGGYGGGGGAGYSQSFTGIGGGAYAYLIYEPVE</sequence>
<organism evidence="1 2">
    <name type="scientific">Delftia lacustris</name>
    <dbReference type="NCBI Taxonomy" id="558537"/>
    <lineage>
        <taxon>Bacteria</taxon>
        <taxon>Pseudomonadati</taxon>
        <taxon>Pseudomonadota</taxon>
        <taxon>Betaproteobacteria</taxon>
        <taxon>Burkholderiales</taxon>
        <taxon>Comamonadaceae</taxon>
        <taxon>Delftia</taxon>
    </lineage>
</organism>
<reference evidence="1 2" key="1">
    <citation type="submission" date="2016-10" db="EMBL/GenBank/DDBJ databases">
        <authorList>
            <person name="de Groot N.N."/>
        </authorList>
    </citation>
    <scope>NUCLEOTIDE SEQUENCE [LARGE SCALE GENOMIC DNA]</scope>
    <source>
        <strain evidence="1 2">LMG 24775</strain>
    </source>
</reference>
<evidence type="ECO:0000313" key="1">
    <source>
        <dbReference type="EMBL" id="SDZ49112.1"/>
    </source>
</evidence>
<dbReference type="Proteomes" id="UP000183417">
    <property type="component" value="Unassembled WGS sequence"/>
</dbReference>
<dbReference type="AlphaFoldDB" id="A0A1H3TFQ6"/>
<name>A0A1H3TFQ6_9BURK</name>
<evidence type="ECO:0000313" key="2">
    <source>
        <dbReference type="Proteomes" id="UP000183417"/>
    </source>
</evidence>
<protein>
    <submittedName>
        <fullName evidence="1">Uncharacterized protein</fullName>
    </submittedName>
</protein>
<dbReference type="EMBL" id="FNPE01000028">
    <property type="protein sequence ID" value="SDZ49112.1"/>
    <property type="molecule type" value="Genomic_DNA"/>
</dbReference>
<accession>A0A1H3TFQ6</accession>
<gene>
    <name evidence="1" type="ORF">SAMN05421547_12844</name>
</gene>
<proteinExistence type="predicted"/>